<dbReference type="InterPro" id="IPR036291">
    <property type="entry name" value="NAD(P)-bd_dom_sf"/>
</dbReference>
<organism evidence="1 2">
    <name type="scientific">Caenorhabditis tropicalis</name>
    <dbReference type="NCBI Taxonomy" id="1561998"/>
    <lineage>
        <taxon>Eukaryota</taxon>
        <taxon>Metazoa</taxon>
        <taxon>Ecdysozoa</taxon>
        <taxon>Nematoda</taxon>
        <taxon>Chromadorea</taxon>
        <taxon>Rhabditida</taxon>
        <taxon>Rhabditina</taxon>
        <taxon>Rhabditomorpha</taxon>
        <taxon>Rhabditoidea</taxon>
        <taxon>Rhabditidae</taxon>
        <taxon>Peloderinae</taxon>
        <taxon>Caenorhabditis</taxon>
    </lineage>
</organism>
<dbReference type="STRING" id="1561998.A0A1I7TZ02"/>
<dbReference type="GO" id="GO:0048270">
    <property type="term" value="F:methionine adenosyltransferase regulator activity"/>
    <property type="evidence" value="ECO:0007669"/>
    <property type="project" value="TreeGrafter"/>
</dbReference>
<evidence type="ECO:0000313" key="2">
    <source>
        <dbReference type="WBParaSite" id="Csp11.Scaffold629.g13204.t1"/>
    </source>
</evidence>
<dbReference type="eggNOG" id="KOG0747">
    <property type="taxonomic scope" value="Eukaryota"/>
</dbReference>
<dbReference type="GO" id="GO:0048269">
    <property type="term" value="C:methionine adenosyltransferase complex"/>
    <property type="evidence" value="ECO:0007669"/>
    <property type="project" value="TreeGrafter"/>
</dbReference>
<dbReference type="PANTHER" id="PTHR10491">
    <property type="entry name" value="DTDP-4-DEHYDRORHAMNOSE REDUCTASE"/>
    <property type="match status" value="1"/>
</dbReference>
<accession>A0A1I7TZ02</accession>
<dbReference type="Gene3D" id="3.40.50.720">
    <property type="entry name" value="NAD(P)-binding Rossmann-like Domain"/>
    <property type="match status" value="1"/>
</dbReference>
<dbReference type="PANTHER" id="PTHR10491:SF4">
    <property type="entry name" value="METHIONINE ADENOSYLTRANSFERASE 2 SUBUNIT BETA"/>
    <property type="match status" value="1"/>
</dbReference>
<dbReference type="Proteomes" id="UP000095282">
    <property type="component" value="Unplaced"/>
</dbReference>
<dbReference type="SUPFAM" id="SSF51735">
    <property type="entry name" value="NAD(P)-binding Rossmann-fold domains"/>
    <property type="match status" value="1"/>
</dbReference>
<dbReference type="WBParaSite" id="Csp11.Scaffold629.g13204.t1">
    <property type="protein sequence ID" value="Csp11.Scaffold629.g13204.t1"/>
    <property type="gene ID" value="Csp11.Scaffold629.g13204"/>
</dbReference>
<sequence>MRITVSSAMEDHKHVKMRVAIYGGNGYVGQELQQVLRAREIPYVLAARKVGFVDDIEVENELSLLGATHVICVTGRTHGPGCNTIEYLEGGADKVFINVRDNMYSATILGHICRKVGLHYTYIGTGYMFAYDKKHPIGGLEFKDEDEPTFFGSAYSVVKGFTDRQMNFFNQNGWENLNVRITLPLSFDLDQPRNLLSKIIKYKELFDIPVSLTILPECLNAMCALMEQRIGGTLNLVNPEPISLYEVVKIYKEIVDDKVDPTAIGVQTERAQQLLATKGNCALDTEKLRSLVPILSTKERLTKQFNEMVAQ</sequence>
<name>A0A1I7TZ02_9PELO</name>
<evidence type="ECO:0000313" key="1">
    <source>
        <dbReference type="Proteomes" id="UP000095282"/>
    </source>
</evidence>
<reference evidence="2" key="1">
    <citation type="submission" date="2016-11" db="UniProtKB">
        <authorList>
            <consortium name="WormBaseParasite"/>
        </authorList>
    </citation>
    <scope>IDENTIFICATION</scope>
</reference>
<dbReference type="GO" id="GO:0006556">
    <property type="term" value="P:S-adenosylmethionine biosynthetic process"/>
    <property type="evidence" value="ECO:0007669"/>
    <property type="project" value="TreeGrafter"/>
</dbReference>
<dbReference type="InterPro" id="IPR005913">
    <property type="entry name" value="dTDP_dehydrorham_reduct"/>
</dbReference>
<dbReference type="AlphaFoldDB" id="A0A1I7TZ02"/>
<proteinExistence type="predicted"/>
<protein>
    <submittedName>
        <fullName evidence="2">Epimerase domain-containing protein</fullName>
    </submittedName>
</protein>
<keyword evidence="1" id="KW-1185">Reference proteome</keyword>